<evidence type="ECO:0000256" key="3">
    <source>
        <dbReference type="SAM" id="Phobius"/>
    </source>
</evidence>
<keyword evidence="5" id="KW-1185">Reference proteome</keyword>
<feature type="region of interest" description="Disordered" evidence="2">
    <location>
        <begin position="396"/>
        <end position="426"/>
    </location>
</feature>
<evidence type="ECO:0000313" key="4">
    <source>
        <dbReference type="EMBL" id="KRN74801.1"/>
    </source>
</evidence>
<feature type="region of interest" description="Disordered" evidence="2">
    <location>
        <begin position="187"/>
        <end position="238"/>
    </location>
</feature>
<sequence length="769" mass="87005">MFGKKFRKKPAITEPYYVEILPGELDLKNTLIKEAIESSGELKEHWPKATLDELNQFTQSLKQNYVVASGQKIVLEQFRFMINDENDGTYPVGLTWENPVIDLNFDNFVVQTAMSTFNDRDTRLNEQIEYSDIKSAVSQLIDYSIKLTKIEPKDLPVLPTNDQYNNALKNDSDLRIIPAKLIPKTTRINNDPHVKERNKPLPPVNKTSERQVKYVENRQKESVSKRPEGKIDNVNRKHNINNNTNYVEKNVVNHDSQDNITHHVNDGIENIINNIFAKISLKAPQFDSSNIKTNESKSTDSSYVEVEITNRKNDANTFMNSIASELLDATKSKVLSEEGIQKLYLDYKNNVSKLTSSNWQDPVLNEIKIKIENKYKELIQTELDSLQKKYKQALSAENRRHEDELSKIESEKNANERSTENRLNNAKVSEIGQESNNALSIMRQKIDISLNSLEKSFVDELAIYINAKAYELNKDNLETLNNIYEELQSQLEVDEGKLSEEYVKSLAAETKLTQERNAQTNITEIQNKLLNLQKQNTLFEQAANKAKEELSAKNLELQTVNSRLVATSEEAARANARVAEITSEKNQAFNQTMMASVLTQPKSNEVEKTNSSSSGFIKGILVSVLFFVLAGGIAFTVFKVNQANVRADQATAAANSTQKKLESNKSIKQTSESKESNETPKTADDSKADNYFKDLDLSIGMNSLVTYDNYYKNMNLKTSERVLSVGKLLVANNRILDAISLAKANLDHNQELLQYIASQTGSSYSNASE</sequence>
<keyword evidence="1" id="KW-0175">Coiled coil</keyword>
<evidence type="ECO:0000256" key="1">
    <source>
        <dbReference type="SAM" id="Coils"/>
    </source>
</evidence>
<proteinExistence type="predicted"/>
<dbReference type="OrthoDB" id="2149967at2"/>
<dbReference type="PATRIC" id="fig|1616.3.peg.1107"/>
<dbReference type="EMBL" id="JQBP01000005">
    <property type="protein sequence ID" value="KRN74801.1"/>
    <property type="molecule type" value="Genomic_DNA"/>
</dbReference>
<feature type="region of interest" description="Disordered" evidence="2">
    <location>
        <begin position="652"/>
        <end position="687"/>
    </location>
</feature>
<gene>
    <name evidence="4" type="ORF">IV73_GL001078</name>
</gene>
<keyword evidence="3" id="KW-0472">Membrane</keyword>
<evidence type="ECO:0000256" key="2">
    <source>
        <dbReference type="SAM" id="MobiDB-lite"/>
    </source>
</evidence>
<keyword evidence="3" id="KW-0812">Transmembrane</keyword>
<keyword evidence="3" id="KW-1133">Transmembrane helix</keyword>
<dbReference type="RefSeq" id="WP_057755888.1">
    <property type="nucleotide sequence ID" value="NZ_JQBP01000005.1"/>
</dbReference>
<organism evidence="4 5">
    <name type="scientific">Weissella kandleri</name>
    <dbReference type="NCBI Taxonomy" id="1616"/>
    <lineage>
        <taxon>Bacteria</taxon>
        <taxon>Bacillati</taxon>
        <taxon>Bacillota</taxon>
        <taxon>Bacilli</taxon>
        <taxon>Lactobacillales</taxon>
        <taxon>Lactobacillaceae</taxon>
        <taxon>Weissella</taxon>
    </lineage>
</organism>
<comment type="caution">
    <text evidence="4">The sequence shown here is derived from an EMBL/GenBank/DDBJ whole genome shotgun (WGS) entry which is preliminary data.</text>
</comment>
<feature type="coiled-coil region" evidence="1">
    <location>
        <begin position="467"/>
        <end position="591"/>
    </location>
</feature>
<feature type="transmembrane region" description="Helical" evidence="3">
    <location>
        <begin position="616"/>
        <end position="638"/>
    </location>
</feature>
<feature type="compositionally biased region" description="Basic and acidic residues" evidence="2">
    <location>
        <begin position="397"/>
        <end position="420"/>
    </location>
</feature>
<feature type="compositionally biased region" description="Basic and acidic residues" evidence="2">
    <location>
        <begin position="659"/>
        <end position="687"/>
    </location>
</feature>
<protein>
    <submittedName>
        <fullName evidence="4">Uncharacterized protein</fullName>
    </submittedName>
</protein>
<name>A0A0R2JC25_9LACO</name>
<reference evidence="4 5" key="1">
    <citation type="journal article" date="2015" name="Genome Announc.">
        <title>Expanding the biotechnology potential of lactobacilli through comparative genomics of 213 strains and associated genera.</title>
        <authorList>
            <person name="Sun Z."/>
            <person name="Harris H.M."/>
            <person name="McCann A."/>
            <person name="Guo C."/>
            <person name="Argimon S."/>
            <person name="Zhang W."/>
            <person name="Yang X."/>
            <person name="Jeffery I.B."/>
            <person name="Cooney J.C."/>
            <person name="Kagawa T.F."/>
            <person name="Liu W."/>
            <person name="Song Y."/>
            <person name="Salvetti E."/>
            <person name="Wrobel A."/>
            <person name="Rasinkangas P."/>
            <person name="Parkhill J."/>
            <person name="Rea M.C."/>
            <person name="O'Sullivan O."/>
            <person name="Ritari J."/>
            <person name="Douillard F.P."/>
            <person name="Paul Ross R."/>
            <person name="Yang R."/>
            <person name="Briner A.E."/>
            <person name="Felis G.E."/>
            <person name="de Vos W.M."/>
            <person name="Barrangou R."/>
            <person name="Klaenhammer T.R."/>
            <person name="Caufield P.W."/>
            <person name="Cui Y."/>
            <person name="Zhang H."/>
            <person name="O'Toole P.W."/>
        </authorList>
    </citation>
    <scope>NUCLEOTIDE SEQUENCE [LARGE SCALE GENOMIC DNA]</scope>
    <source>
        <strain evidence="4 5">DSM 20593</strain>
    </source>
</reference>
<dbReference type="AlphaFoldDB" id="A0A0R2JC25"/>
<feature type="compositionally biased region" description="Basic and acidic residues" evidence="2">
    <location>
        <begin position="207"/>
        <end position="235"/>
    </location>
</feature>
<dbReference type="STRING" id="1616.IV73_GL001078"/>
<accession>A0A0R2JC25</accession>
<evidence type="ECO:0000313" key="5">
    <source>
        <dbReference type="Proteomes" id="UP000051655"/>
    </source>
</evidence>
<dbReference type="Proteomes" id="UP000051655">
    <property type="component" value="Unassembled WGS sequence"/>
</dbReference>
<feature type="compositionally biased region" description="Basic and acidic residues" evidence="2">
    <location>
        <begin position="190"/>
        <end position="199"/>
    </location>
</feature>